<dbReference type="SUPFAM" id="SSF56954">
    <property type="entry name" value="Outer membrane efflux proteins (OEP)"/>
    <property type="match status" value="1"/>
</dbReference>
<evidence type="ECO:0000256" key="2">
    <source>
        <dbReference type="SAM" id="MobiDB-lite"/>
    </source>
</evidence>
<gene>
    <name evidence="3" type="ORF">UFOVP131_36</name>
</gene>
<name>A0A6J5LCH3_9CAUD</name>
<organism evidence="3">
    <name type="scientific">uncultured Caudovirales phage</name>
    <dbReference type="NCBI Taxonomy" id="2100421"/>
    <lineage>
        <taxon>Viruses</taxon>
        <taxon>Duplodnaviria</taxon>
        <taxon>Heunggongvirae</taxon>
        <taxon>Uroviricota</taxon>
        <taxon>Caudoviricetes</taxon>
        <taxon>Peduoviridae</taxon>
        <taxon>Maltschvirus</taxon>
        <taxon>Maltschvirus maltsch</taxon>
    </lineage>
</organism>
<evidence type="ECO:0000313" key="3">
    <source>
        <dbReference type="EMBL" id="CAB4131765.1"/>
    </source>
</evidence>
<dbReference type="EMBL" id="LR796252">
    <property type="protein sequence ID" value="CAB4131765.1"/>
    <property type="molecule type" value="Genomic_DNA"/>
</dbReference>
<feature type="region of interest" description="Disordered" evidence="2">
    <location>
        <begin position="177"/>
        <end position="207"/>
    </location>
</feature>
<reference evidence="3" key="1">
    <citation type="submission" date="2020-04" db="EMBL/GenBank/DDBJ databases">
        <authorList>
            <person name="Chiriac C."/>
            <person name="Salcher M."/>
            <person name="Ghai R."/>
            <person name="Kavagutti S V."/>
        </authorList>
    </citation>
    <scope>NUCLEOTIDE SEQUENCE</scope>
</reference>
<dbReference type="Gene3D" id="1.20.1600.10">
    <property type="entry name" value="Outer membrane efflux proteins (OEP)"/>
    <property type="match status" value="1"/>
</dbReference>
<evidence type="ECO:0000256" key="1">
    <source>
        <dbReference type="SAM" id="Coils"/>
    </source>
</evidence>
<keyword evidence="1" id="KW-0175">Coiled coil</keyword>
<protein>
    <submittedName>
        <fullName evidence="3">Uncharacterized protein</fullName>
    </submittedName>
</protein>
<proteinExistence type="predicted"/>
<accession>A0A6J5LCH3</accession>
<sequence>MAYDANDPADRKIVADAVAEALEEARTEHEADVEGLKNKNKDLLTKLNKARREGGEGSAEEVTRLESELETAQTALRDAQSKLRTAERDLKNVTGERDTANGALETERTTARNLVIENGLTAALTEAKVAPQFMDAAKALLAKDVTVKETDGKREAFVGDKPLGAFVSEWSQGDKGKHYVTAPANGGGGAGDNKPAGEAGSKKIGEMNLAERTAHYNKVGEAEFNRQLEAERTAGK</sequence>
<feature type="coiled-coil region" evidence="1">
    <location>
        <begin position="19"/>
        <end position="96"/>
    </location>
</feature>